<keyword evidence="2" id="KW-1185">Reference proteome</keyword>
<protein>
    <submittedName>
        <fullName evidence="1">Uncharacterized protein</fullName>
    </submittedName>
</protein>
<evidence type="ECO:0000313" key="1">
    <source>
        <dbReference type="EMBL" id="BAY15033.1"/>
    </source>
</evidence>
<proteinExistence type="predicted"/>
<dbReference type="EMBL" id="AP018174">
    <property type="protein sequence ID" value="BAY15033.1"/>
    <property type="molecule type" value="Genomic_DNA"/>
</dbReference>
<dbReference type="Proteomes" id="UP000218287">
    <property type="component" value="Chromosome"/>
</dbReference>
<name>A0A1Z4GBX2_9CYAN</name>
<gene>
    <name evidence="1" type="ORF">NIES21_08190</name>
</gene>
<reference evidence="1 2" key="1">
    <citation type="submission" date="2017-06" db="EMBL/GenBank/DDBJ databases">
        <title>Genome sequencing of cyanobaciteial culture collection at National Institute for Environmental Studies (NIES).</title>
        <authorList>
            <person name="Hirose Y."/>
            <person name="Shimura Y."/>
            <person name="Fujisawa T."/>
            <person name="Nakamura Y."/>
            <person name="Kawachi M."/>
        </authorList>
    </citation>
    <scope>NUCLEOTIDE SEQUENCE [LARGE SCALE GENOMIC DNA]</scope>
    <source>
        <strain evidence="1 2">NIES-21</strain>
    </source>
</reference>
<sequence>MEGVHQEAILKIQAVLNNQPKRQNKSYNNNISHTPRIQPLTEESLAFRLNVSQETVRKNRIDLPSTLFIAWCKEYDRAGLGWEFKPDTGLYHPLI</sequence>
<evidence type="ECO:0000313" key="2">
    <source>
        <dbReference type="Proteomes" id="UP000218287"/>
    </source>
</evidence>
<organism evidence="1 2">
    <name type="scientific">Anabaenopsis circularis NIES-21</name>
    <dbReference type="NCBI Taxonomy" id="1085406"/>
    <lineage>
        <taxon>Bacteria</taxon>
        <taxon>Bacillati</taxon>
        <taxon>Cyanobacteriota</taxon>
        <taxon>Cyanophyceae</taxon>
        <taxon>Nostocales</taxon>
        <taxon>Nodulariaceae</taxon>
        <taxon>Anabaenopsis</taxon>
    </lineage>
</organism>
<dbReference type="AlphaFoldDB" id="A0A1Z4GBX2"/>
<accession>A0A1Z4GBX2</accession>